<dbReference type="InterPro" id="IPR052848">
    <property type="entry name" value="CHCH_domain-containing_protein"/>
</dbReference>
<dbReference type="PANTHER" id="PTHR47106">
    <property type="entry name" value="COILED-COIL-HELIX-COILED-COIL-HELIX DOMAIN-CONTAINING PROTEIN 5"/>
    <property type="match status" value="1"/>
</dbReference>
<dbReference type="Proteomes" id="UP000650833">
    <property type="component" value="Unassembled WGS sequence"/>
</dbReference>
<protein>
    <recommendedName>
        <fullName evidence="2">IMS import disulfide relay-system CHCH-CHCH-like Cx9C domain-containing protein</fullName>
    </recommendedName>
</protein>
<accession>A0A8H7UXZ7</accession>
<evidence type="ECO:0000259" key="2">
    <source>
        <dbReference type="Pfam" id="PF16860"/>
    </source>
</evidence>
<dbReference type="GO" id="GO:0045333">
    <property type="term" value="P:cellular respiration"/>
    <property type="evidence" value="ECO:0007669"/>
    <property type="project" value="TreeGrafter"/>
</dbReference>
<feature type="region of interest" description="Disordered" evidence="1">
    <location>
        <begin position="154"/>
        <end position="173"/>
    </location>
</feature>
<proteinExistence type="predicted"/>
<dbReference type="GO" id="GO:0005758">
    <property type="term" value="C:mitochondrial intermembrane space"/>
    <property type="evidence" value="ECO:0007669"/>
    <property type="project" value="TreeGrafter"/>
</dbReference>
<dbReference type="InterPro" id="IPR031731">
    <property type="entry name" value="CX9C"/>
</dbReference>
<evidence type="ECO:0000313" key="3">
    <source>
        <dbReference type="EMBL" id="KAG2198247.1"/>
    </source>
</evidence>
<dbReference type="Pfam" id="PF16860">
    <property type="entry name" value="CX9C"/>
    <property type="match status" value="2"/>
</dbReference>
<gene>
    <name evidence="3" type="ORF">INT46_009026</name>
</gene>
<evidence type="ECO:0000256" key="1">
    <source>
        <dbReference type="SAM" id="MobiDB-lite"/>
    </source>
</evidence>
<feature type="domain" description="IMS import disulfide relay-system CHCH-CHCH-like Cx9C" evidence="2">
    <location>
        <begin position="59"/>
        <end position="103"/>
    </location>
</feature>
<reference evidence="3" key="1">
    <citation type="submission" date="2020-12" db="EMBL/GenBank/DDBJ databases">
        <title>Metabolic potential, ecology and presence of endohyphal bacteria is reflected in genomic diversity of Mucoromycotina.</title>
        <authorList>
            <person name="Muszewska A."/>
            <person name="Okrasinska A."/>
            <person name="Steczkiewicz K."/>
            <person name="Drgas O."/>
            <person name="Orlowska M."/>
            <person name="Perlinska-Lenart U."/>
            <person name="Aleksandrzak-Piekarczyk T."/>
            <person name="Szatraj K."/>
            <person name="Zielenkiewicz U."/>
            <person name="Pilsyk S."/>
            <person name="Malc E."/>
            <person name="Mieczkowski P."/>
            <person name="Kruszewska J.S."/>
            <person name="Biernat P."/>
            <person name="Pawlowska J."/>
        </authorList>
    </citation>
    <scope>NUCLEOTIDE SEQUENCE</scope>
    <source>
        <strain evidence="3">CBS 226.32</strain>
    </source>
</reference>
<dbReference type="AlphaFoldDB" id="A0A8H7UXZ7"/>
<dbReference type="OrthoDB" id="2581252at2759"/>
<dbReference type="Gene3D" id="1.10.287.2900">
    <property type="match status" value="2"/>
</dbReference>
<dbReference type="PANTHER" id="PTHR47106:SF1">
    <property type="entry name" value="COILED-COIL-HELIX-COILED-COIL-HELIX DOMAIN-CONTAINING PROTEIN 5"/>
    <property type="match status" value="1"/>
</dbReference>
<name>A0A8H7UXZ7_9FUNG</name>
<comment type="caution">
    <text evidence="3">The sequence shown here is derived from an EMBL/GenBank/DDBJ whole genome shotgun (WGS) entry which is preliminary data.</text>
</comment>
<feature type="domain" description="IMS import disulfide relay-system CHCH-CHCH-like Cx9C" evidence="2">
    <location>
        <begin position="106"/>
        <end position="146"/>
    </location>
</feature>
<dbReference type="EMBL" id="JAEPRC010000394">
    <property type="protein sequence ID" value="KAG2198247.1"/>
    <property type="molecule type" value="Genomic_DNA"/>
</dbReference>
<sequence length="173" mass="19959">MPPKEEPFRAHILRDSLKTPVIYPFIGALHQINGHIDILLHGSFINTTTNHLKEMDDTLDQVREKCALQLEMYQKCVENYPHTWDKSCMQQKKALTKCSEDNVGILKFVKEHCTMQINAYDRCLSANSEKPDECVQVLKELYFCTEATSLRYRDQEKEKQEAATAAALPPKKD</sequence>
<evidence type="ECO:0000313" key="4">
    <source>
        <dbReference type="Proteomes" id="UP000650833"/>
    </source>
</evidence>
<keyword evidence="4" id="KW-1185">Reference proteome</keyword>
<organism evidence="3 4">
    <name type="scientific">Mucor plumbeus</name>
    <dbReference type="NCBI Taxonomy" id="97098"/>
    <lineage>
        <taxon>Eukaryota</taxon>
        <taxon>Fungi</taxon>
        <taxon>Fungi incertae sedis</taxon>
        <taxon>Mucoromycota</taxon>
        <taxon>Mucoromycotina</taxon>
        <taxon>Mucoromycetes</taxon>
        <taxon>Mucorales</taxon>
        <taxon>Mucorineae</taxon>
        <taxon>Mucoraceae</taxon>
        <taxon>Mucor</taxon>
    </lineage>
</organism>